<evidence type="ECO:0000313" key="1">
    <source>
        <dbReference type="EMBL" id="KAI7954140.1"/>
    </source>
</evidence>
<keyword evidence="2" id="KW-1185">Reference proteome</keyword>
<protein>
    <submittedName>
        <fullName evidence="1">Uncharacterized protein</fullName>
    </submittedName>
</protein>
<gene>
    <name evidence="1" type="ORF">MJO28_006687</name>
</gene>
<dbReference type="EMBL" id="CM045870">
    <property type="protein sequence ID" value="KAI7954140.1"/>
    <property type="molecule type" value="Genomic_DNA"/>
</dbReference>
<reference evidence="1 2" key="3">
    <citation type="journal article" date="2022" name="Microbiol. Spectr.">
        <title>Folding features and dynamics of 3D genome architecture in plant fungal pathogens.</title>
        <authorList>
            <person name="Xia C."/>
        </authorList>
    </citation>
    <scope>NUCLEOTIDE SEQUENCE [LARGE SCALE GENOMIC DNA]</scope>
    <source>
        <strain evidence="1 2">93-210</strain>
    </source>
</reference>
<reference evidence="2" key="1">
    <citation type="journal article" date="2018" name="BMC Genomics">
        <title>Genomic insights into host adaptation between the wheat stripe rust pathogen (Puccinia striiformis f. sp. tritici) and the barley stripe rust pathogen (Puccinia striiformis f. sp. hordei).</title>
        <authorList>
            <person name="Xia C."/>
            <person name="Wang M."/>
            <person name="Yin C."/>
            <person name="Cornejo O.E."/>
            <person name="Hulbert S.H."/>
            <person name="Chen X."/>
        </authorList>
    </citation>
    <scope>NUCLEOTIDE SEQUENCE [LARGE SCALE GENOMIC DNA]</scope>
    <source>
        <strain evidence="2">93-210</strain>
    </source>
</reference>
<reference evidence="2" key="2">
    <citation type="journal article" date="2018" name="Mol. Plant Microbe Interact.">
        <title>Genome sequence resources for the wheat stripe rust pathogen (Puccinia striiformis f. sp. tritici) and the barley stripe rust pathogen (Puccinia striiformis f. sp. hordei).</title>
        <authorList>
            <person name="Xia C."/>
            <person name="Wang M."/>
            <person name="Yin C."/>
            <person name="Cornejo O.E."/>
            <person name="Hulbert S.H."/>
            <person name="Chen X."/>
        </authorList>
    </citation>
    <scope>NUCLEOTIDE SEQUENCE [LARGE SCALE GENOMIC DNA]</scope>
    <source>
        <strain evidence="2">93-210</strain>
    </source>
</reference>
<sequence length="122" mass="13498">MLKSKSILFLSLMAALGNVAAITWRCGHDKPNQYCGDDFEGISCHAVPLTNNQKCPGGKPIHKCCSDQLKYIDVSRSQKNLSTFWLRADCFLYGSFDLSSLIQKGIGLVDCSEYNSQCEVPI</sequence>
<name>A0ACC0EIA2_9BASI</name>
<accession>A0ACC0EIA2</accession>
<evidence type="ECO:0000313" key="2">
    <source>
        <dbReference type="Proteomes" id="UP001060170"/>
    </source>
</evidence>
<proteinExistence type="predicted"/>
<comment type="caution">
    <text evidence="1">The sequence shown here is derived from an EMBL/GenBank/DDBJ whole genome shotgun (WGS) entry which is preliminary data.</text>
</comment>
<dbReference type="Proteomes" id="UP001060170">
    <property type="component" value="Chromosome 6"/>
</dbReference>
<organism evidence="1 2">
    <name type="scientific">Puccinia striiformis f. sp. tritici</name>
    <dbReference type="NCBI Taxonomy" id="168172"/>
    <lineage>
        <taxon>Eukaryota</taxon>
        <taxon>Fungi</taxon>
        <taxon>Dikarya</taxon>
        <taxon>Basidiomycota</taxon>
        <taxon>Pucciniomycotina</taxon>
        <taxon>Pucciniomycetes</taxon>
        <taxon>Pucciniales</taxon>
        <taxon>Pucciniaceae</taxon>
        <taxon>Puccinia</taxon>
    </lineage>
</organism>